<dbReference type="KEGG" id="hbs:IPV69_24570"/>
<evidence type="ECO:0000256" key="5">
    <source>
        <dbReference type="ARBA" id="ARBA00022989"/>
    </source>
</evidence>
<dbReference type="InterPro" id="IPR051447">
    <property type="entry name" value="Lipoprotein-release_system"/>
</dbReference>
<evidence type="ECO:0000259" key="9">
    <source>
        <dbReference type="Pfam" id="PF12704"/>
    </source>
</evidence>
<proteinExistence type="inferred from homology"/>
<dbReference type="AlphaFoldDB" id="A0A7M2WWY7"/>
<evidence type="ECO:0000256" key="4">
    <source>
        <dbReference type="ARBA" id="ARBA00022692"/>
    </source>
</evidence>
<sequence length="415" mass="45174">MLWFISIRYFLSHKRQSLVCIAGVVISVTMFISMTALMNGLSDKFIIETVESTGHITIKDEPRETKTEILERVYTDPNALLSIQGVKPRETTKKISNARGLLAMLDRMPGIVAAAPLVNGNGIATYGTKTVPLTIFGVEPERQMKVTTIGEDLVAGDFSRLRTSGDGIILGRGVADVLGAQLDDSLSLAGPEGARMNCKVVGIFQTGVTPVDYSRAYMLINSAQTLLNKKNIVNEIAIRTDNYDNAEAYAKQIETISGYRTESWQEASANFLKIFKIQNIITYIITAALLIVAGFGVLNILIMAVLERVNDIAILKSFGLSRNDITIIYIFQGLVIGAIGSTLGLLAGKASIEILRRVPIPMEGLVKTEGLLMSEHNSQYVAAFISSMIVVTLAAVYPARRAAKYDPVEVIRGAH</sequence>
<evidence type="ECO:0000256" key="6">
    <source>
        <dbReference type="ARBA" id="ARBA00023136"/>
    </source>
</evidence>
<gene>
    <name evidence="10" type="ORF">IPV69_24570</name>
</gene>
<feature type="domain" description="MacB-like periplasmic core" evidence="9">
    <location>
        <begin position="17"/>
        <end position="255"/>
    </location>
</feature>
<dbReference type="PANTHER" id="PTHR30489:SF0">
    <property type="entry name" value="LIPOPROTEIN-RELEASING SYSTEM TRANSMEMBRANE PROTEIN LOLE"/>
    <property type="match status" value="1"/>
</dbReference>
<keyword evidence="6 7" id="KW-0472">Membrane</keyword>
<accession>A0A7M2WWY7</accession>
<dbReference type="EMBL" id="CP063458">
    <property type="protein sequence ID" value="QOV89341.1"/>
    <property type="molecule type" value="Genomic_DNA"/>
</dbReference>
<evidence type="ECO:0000256" key="2">
    <source>
        <dbReference type="ARBA" id="ARBA00005236"/>
    </source>
</evidence>
<dbReference type="GO" id="GO:0098797">
    <property type="term" value="C:plasma membrane protein complex"/>
    <property type="evidence" value="ECO:0007669"/>
    <property type="project" value="TreeGrafter"/>
</dbReference>
<evidence type="ECO:0000313" key="10">
    <source>
        <dbReference type="EMBL" id="QOV89341.1"/>
    </source>
</evidence>
<protein>
    <submittedName>
        <fullName evidence="10">ABC transporter permease</fullName>
    </submittedName>
</protein>
<dbReference type="InterPro" id="IPR003838">
    <property type="entry name" value="ABC3_permease_C"/>
</dbReference>
<comment type="similarity">
    <text evidence="2">Belongs to the ABC-4 integral membrane protein family. LolC/E subfamily.</text>
</comment>
<keyword evidence="4 7" id="KW-0812">Transmembrane</keyword>
<evidence type="ECO:0000256" key="7">
    <source>
        <dbReference type="SAM" id="Phobius"/>
    </source>
</evidence>
<dbReference type="Pfam" id="PF02687">
    <property type="entry name" value="FtsX"/>
    <property type="match status" value="1"/>
</dbReference>
<dbReference type="PANTHER" id="PTHR30489">
    <property type="entry name" value="LIPOPROTEIN-RELEASING SYSTEM TRANSMEMBRANE PROTEIN LOLE"/>
    <property type="match status" value="1"/>
</dbReference>
<feature type="domain" description="ABC3 transporter permease C-terminal" evidence="8">
    <location>
        <begin position="284"/>
        <end position="407"/>
    </location>
</feature>
<evidence type="ECO:0000256" key="3">
    <source>
        <dbReference type="ARBA" id="ARBA00022475"/>
    </source>
</evidence>
<feature type="transmembrane region" description="Helical" evidence="7">
    <location>
        <begin position="18"/>
        <end position="38"/>
    </location>
</feature>
<keyword evidence="5 7" id="KW-1133">Transmembrane helix</keyword>
<evidence type="ECO:0000259" key="8">
    <source>
        <dbReference type="Pfam" id="PF02687"/>
    </source>
</evidence>
<evidence type="ECO:0000256" key="1">
    <source>
        <dbReference type="ARBA" id="ARBA00004651"/>
    </source>
</evidence>
<dbReference type="GO" id="GO:0044874">
    <property type="term" value="P:lipoprotein localization to outer membrane"/>
    <property type="evidence" value="ECO:0007669"/>
    <property type="project" value="TreeGrafter"/>
</dbReference>
<dbReference type="InterPro" id="IPR025857">
    <property type="entry name" value="MacB_PCD"/>
</dbReference>
<keyword evidence="3" id="KW-1003">Cell membrane</keyword>
<keyword evidence="11" id="KW-1185">Reference proteome</keyword>
<comment type="subcellular location">
    <subcellularLocation>
        <location evidence="1">Cell membrane</location>
        <topology evidence="1">Multi-pass membrane protein</topology>
    </subcellularLocation>
</comment>
<feature type="transmembrane region" description="Helical" evidence="7">
    <location>
        <begin position="280"/>
        <end position="306"/>
    </location>
</feature>
<evidence type="ECO:0000313" key="11">
    <source>
        <dbReference type="Proteomes" id="UP000593765"/>
    </source>
</evidence>
<feature type="transmembrane region" description="Helical" evidence="7">
    <location>
        <begin position="380"/>
        <end position="399"/>
    </location>
</feature>
<dbReference type="Pfam" id="PF12704">
    <property type="entry name" value="MacB_PCD"/>
    <property type="match status" value="1"/>
</dbReference>
<dbReference type="RefSeq" id="WP_206292375.1">
    <property type="nucleotide sequence ID" value="NZ_CP063458.1"/>
</dbReference>
<dbReference type="Proteomes" id="UP000593765">
    <property type="component" value="Chromosome"/>
</dbReference>
<organism evidence="10 11">
    <name type="scientific">Humisphaera borealis</name>
    <dbReference type="NCBI Taxonomy" id="2807512"/>
    <lineage>
        <taxon>Bacteria</taxon>
        <taxon>Pseudomonadati</taxon>
        <taxon>Planctomycetota</taxon>
        <taxon>Phycisphaerae</taxon>
        <taxon>Tepidisphaerales</taxon>
        <taxon>Tepidisphaeraceae</taxon>
        <taxon>Humisphaera</taxon>
    </lineage>
</organism>
<feature type="transmembrane region" description="Helical" evidence="7">
    <location>
        <begin position="327"/>
        <end position="347"/>
    </location>
</feature>
<reference evidence="10 11" key="1">
    <citation type="submission" date="2020-10" db="EMBL/GenBank/DDBJ databases">
        <title>Wide distribution of Phycisphaera-like planctomycetes from WD2101 soil group in peatlands and genome analysis of the first cultivated representative.</title>
        <authorList>
            <person name="Dedysh S.N."/>
            <person name="Beletsky A.V."/>
            <person name="Ivanova A."/>
            <person name="Kulichevskaya I.S."/>
            <person name="Suzina N.E."/>
            <person name="Philippov D.A."/>
            <person name="Rakitin A.L."/>
            <person name="Mardanov A.V."/>
            <person name="Ravin N.V."/>
        </authorList>
    </citation>
    <scope>NUCLEOTIDE SEQUENCE [LARGE SCALE GENOMIC DNA]</scope>
    <source>
        <strain evidence="10 11">M1803</strain>
    </source>
</reference>
<name>A0A7M2WWY7_9BACT</name>